<reference evidence="1" key="1">
    <citation type="submission" date="2018-02" db="EMBL/GenBank/DDBJ databases">
        <title>Rhizophora mucronata_Transcriptome.</title>
        <authorList>
            <person name="Meera S.P."/>
            <person name="Sreeshan A."/>
            <person name="Augustine A."/>
        </authorList>
    </citation>
    <scope>NUCLEOTIDE SEQUENCE</scope>
    <source>
        <tissue evidence="1">Leaf</tissue>
    </source>
</reference>
<protein>
    <submittedName>
        <fullName evidence="1">Uncharacterized protein</fullName>
    </submittedName>
</protein>
<evidence type="ECO:0000313" key="1">
    <source>
        <dbReference type="EMBL" id="MBX66353.1"/>
    </source>
</evidence>
<sequence>MYIVQYQLLSFSFFLDGHFISNG</sequence>
<name>A0A2P2QH73_RHIMU</name>
<dbReference type="AlphaFoldDB" id="A0A2P2QH73"/>
<dbReference type="EMBL" id="GGEC01085869">
    <property type="protein sequence ID" value="MBX66353.1"/>
    <property type="molecule type" value="Transcribed_RNA"/>
</dbReference>
<organism evidence="1">
    <name type="scientific">Rhizophora mucronata</name>
    <name type="common">Asiatic mangrove</name>
    <dbReference type="NCBI Taxonomy" id="61149"/>
    <lineage>
        <taxon>Eukaryota</taxon>
        <taxon>Viridiplantae</taxon>
        <taxon>Streptophyta</taxon>
        <taxon>Embryophyta</taxon>
        <taxon>Tracheophyta</taxon>
        <taxon>Spermatophyta</taxon>
        <taxon>Magnoliopsida</taxon>
        <taxon>eudicotyledons</taxon>
        <taxon>Gunneridae</taxon>
        <taxon>Pentapetalae</taxon>
        <taxon>rosids</taxon>
        <taxon>fabids</taxon>
        <taxon>Malpighiales</taxon>
        <taxon>Rhizophoraceae</taxon>
        <taxon>Rhizophora</taxon>
    </lineage>
</organism>
<accession>A0A2P2QH73</accession>
<proteinExistence type="predicted"/>